<feature type="domain" description="UDENN" evidence="1">
    <location>
        <begin position="1"/>
        <end position="54"/>
    </location>
</feature>
<comment type="caution">
    <text evidence="2">The sequence shown here is derived from an EMBL/GenBank/DDBJ whole genome shotgun (WGS) entry which is preliminary data.</text>
</comment>
<dbReference type="PANTHER" id="PTHR12296">
    <property type="entry name" value="DENN DOMAIN-CONTAINING PROTEIN 4"/>
    <property type="match status" value="1"/>
</dbReference>
<dbReference type="GO" id="GO:0032483">
    <property type="term" value="P:regulation of Rab protein signal transduction"/>
    <property type="evidence" value="ECO:0007669"/>
    <property type="project" value="TreeGrafter"/>
</dbReference>
<proteinExistence type="predicted"/>
<protein>
    <submittedName>
        <fullName evidence="2">DEND3 protein</fullName>
    </submittedName>
</protein>
<dbReference type="AlphaFoldDB" id="A0A7K6E390"/>
<evidence type="ECO:0000259" key="1">
    <source>
        <dbReference type="PROSITE" id="PS50211"/>
    </source>
</evidence>
<feature type="non-terminal residue" evidence="2">
    <location>
        <position position="571"/>
    </location>
</feature>
<sequence>REVKDHLNYEHRVFNSEEFLKTRAIGDQPFYKKVLETYMFHSFLKARLNRKMDAFARLELSTQSEEDRLDLMLLSPRRLTIEKMASKRINAERKASRRKVISMPNLQDIQLPEGPNRNSSFRKLETGVAVMPSKSIIKFKIPEIHFPLMFQCVHSYYTDFYNHLGKAINTLPPENSALLARYFYLRGLVSLMQGKLLNALSDFQNLEKTDLRIFPTDLVRKIVETLPRSERLQADRKPELKRLISRVMEKQREVLKIDDHVKNFELPKTHMQLDDFVKRIQESGIVRDIDTIHRLFDALTVGQQKQIDPDTFRDFYNCWKESEAEAQEVNLPPAVIEHLDKNECVYKLSCSVKTNHGVGKIALTQKRLFLLTEGGHPGYVPIAAFRDIEDVKSTTVAFLLLRIPTLRIKTSKKEVFEANLKTECDLWYLIVKEMWAGKKMAYDHKDPQYIQQALTNVLLMDAVVGALQSSKSIYAASKLSYFDRMKNEVPMMVPKTTSEMLKHKINPSAGETFPQAIDVLLYTPGHLDPSERLDNAHPKLWCALNEGKVVVFDASTWSIQQHCFKMGRSKL</sequence>
<dbReference type="PANTHER" id="PTHR12296:SF21">
    <property type="entry name" value="DENN DOMAIN-CONTAINING PROTEIN 3"/>
    <property type="match status" value="1"/>
</dbReference>
<dbReference type="PROSITE" id="PS50211">
    <property type="entry name" value="DENN"/>
    <property type="match status" value="1"/>
</dbReference>
<feature type="non-terminal residue" evidence="2">
    <location>
        <position position="1"/>
    </location>
</feature>
<reference evidence="2 3" key="1">
    <citation type="submission" date="2019-09" db="EMBL/GenBank/DDBJ databases">
        <title>Bird 10,000 Genomes (B10K) Project - Family phase.</title>
        <authorList>
            <person name="Zhang G."/>
        </authorList>
    </citation>
    <scope>NUCLEOTIDE SEQUENCE [LARGE SCALE GENOMIC DNA]</scope>
    <source>
        <strain evidence="2">B10K-DU-029-50</strain>
        <tissue evidence="2">Heart</tissue>
    </source>
</reference>
<accession>A0A7K6E390</accession>
<name>A0A7K6E390_9PASS</name>
<dbReference type="Proteomes" id="UP000575029">
    <property type="component" value="Unassembled WGS sequence"/>
</dbReference>
<keyword evidence="3" id="KW-1185">Reference proteome</keyword>
<evidence type="ECO:0000313" key="2">
    <source>
        <dbReference type="EMBL" id="NWV33526.1"/>
    </source>
</evidence>
<dbReference type="EMBL" id="VZRM01002149">
    <property type="protein sequence ID" value="NWV33526.1"/>
    <property type="molecule type" value="Genomic_DNA"/>
</dbReference>
<dbReference type="Pfam" id="PF25570">
    <property type="entry name" value="TPR_DENND3"/>
    <property type="match status" value="1"/>
</dbReference>
<dbReference type="GO" id="GO:0031410">
    <property type="term" value="C:cytoplasmic vesicle"/>
    <property type="evidence" value="ECO:0007669"/>
    <property type="project" value="TreeGrafter"/>
</dbReference>
<gene>
    <name evidence="2" type="primary">Dennd3</name>
    <name evidence="2" type="ORF">GRAPIC_R13148</name>
</gene>
<evidence type="ECO:0000313" key="3">
    <source>
        <dbReference type="Proteomes" id="UP000575029"/>
    </source>
</evidence>
<dbReference type="InterPro" id="IPR037516">
    <property type="entry name" value="Tripartite_DENN"/>
</dbReference>
<dbReference type="InterPro" id="IPR057977">
    <property type="entry name" value="TPR_DENND3"/>
</dbReference>
<organism evidence="2 3">
    <name type="scientific">Grantiella picta</name>
    <dbReference type="NCBI Taxonomy" id="266360"/>
    <lineage>
        <taxon>Eukaryota</taxon>
        <taxon>Metazoa</taxon>
        <taxon>Chordata</taxon>
        <taxon>Craniata</taxon>
        <taxon>Vertebrata</taxon>
        <taxon>Euteleostomi</taxon>
        <taxon>Archelosauria</taxon>
        <taxon>Archosauria</taxon>
        <taxon>Dinosauria</taxon>
        <taxon>Saurischia</taxon>
        <taxon>Theropoda</taxon>
        <taxon>Coelurosauria</taxon>
        <taxon>Aves</taxon>
        <taxon>Neognathae</taxon>
        <taxon>Neoaves</taxon>
        <taxon>Telluraves</taxon>
        <taxon>Australaves</taxon>
        <taxon>Passeriformes</taxon>
        <taxon>Meliphagoidea</taxon>
        <taxon>Meliphagidae</taxon>
        <taxon>Grantiella</taxon>
    </lineage>
</organism>
<dbReference type="InterPro" id="IPR051696">
    <property type="entry name" value="DENN_Domain_GEFs"/>
</dbReference>
<dbReference type="GO" id="GO:0005085">
    <property type="term" value="F:guanyl-nucleotide exchange factor activity"/>
    <property type="evidence" value="ECO:0007669"/>
    <property type="project" value="UniProtKB-ARBA"/>
</dbReference>